<keyword evidence="2" id="KW-0812">Transmembrane</keyword>
<evidence type="ECO:0000313" key="3">
    <source>
        <dbReference type="EMBL" id="GGK86620.1"/>
    </source>
</evidence>
<evidence type="ECO:0000313" key="4">
    <source>
        <dbReference type="Proteomes" id="UP000604341"/>
    </source>
</evidence>
<keyword evidence="4" id="KW-1185">Reference proteome</keyword>
<evidence type="ECO:0000256" key="2">
    <source>
        <dbReference type="SAM" id="Phobius"/>
    </source>
</evidence>
<feature type="region of interest" description="Disordered" evidence="1">
    <location>
        <begin position="322"/>
        <end position="347"/>
    </location>
</feature>
<gene>
    <name evidence="3" type="ORF">GCM10010844_01380</name>
</gene>
<name>A0ABQ2FFW4_9DEIO</name>
<keyword evidence="2" id="KW-1133">Transmembrane helix</keyword>
<organism evidence="3 4">
    <name type="scientific">Deinococcus radiotolerans</name>
    <dbReference type="NCBI Taxonomy" id="1309407"/>
    <lineage>
        <taxon>Bacteria</taxon>
        <taxon>Thermotogati</taxon>
        <taxon>Deinococcota</taxon>
        <taxon>Deinococci</taxon>
        <taxon>Deinococcales</taxon>
        <taxon>Deinococcaceae</taxon>
        <taxon>Deinococcus</taxon>
    </lineage>
</organism>
<dbReference type="Proteomes" id="UP000604341">
    <property type="component" value="Unassembled WGS sequence"/>
</dbReference>
<reference evidence="4" key="1">
    <citation type="journal article" date="2019" name="Int. J. Syst. Evol. Microbiol.">
        <title>The Global Catalogue of Microorganisms (GCM) 10K type strain sequencing project: providing services to taxonomists for standard genome sequencing and annotation.</title>
        <authorList>
            <consortium name="The Broad Institute Genomics Platform"/>
            <consortium name="The Broad Institute Genome Sequencing Center for Infectious Disease"/>
            <person name="Wu L."/>
            <person name="Ma J."/>
        </authorList>
    </citation>
    <scope>NUCLEOTIDE SEQUENCE [LARGE SCALE GENOMIC DNA]</scope>
    <source>
        <strain evidence="4">JCM 19173</strain>
    </source>
</reference>
<keyword evidence="2" id="KW-0472">Membrane</keyword>
<feature type="transmembrane region" description="Helical" evidence="2">
    <location>
        <begin position="134"/>
        <end position="157"/>
    </location>
</feature>
<evidence type="ECO:0000256" key="1">
    <source>
        <dbReference type="SAM" id="MobiDB-lite"/>
    </source>
</evidence>
<sequence length="347" mass="38070">MNPIPAVHPLLVSRLHDFAQGYFQAIRKLNLDTSPDTRRHLPELFLTVGQIGATPMTLHIFPDPALDAWEGLKPEVQSLIRTYLGGGVQGILHTTEERGAMYDTLQRTGDSRYLHPGALRTLADLRVGRDAYGLTYSTVQTVHVLGLALLALLLWVFPDGTSTLESVGIWLFYAVLGGASYLLLTLPLRVPAVYTLLARSRLQAFGAVLADCQAVGRQNVDDHLAAEIPASVMTRLAQLPAQRPQAQDVLLRDEWRLGELWDLAHRAAHDLAKLPESSLAFPPATLQTEALLDRVLEAFALQAAEPSELHQLHQQITQHAQALGVSTHTDRPHSLVLPQSPIEGVTP</sequence>
<protein>
    <submittedName>
        <fullName evidence="3">Uncharacterized protein</fullName>
    </submittedName>
</protein>
<accession>A0ABQ2FFW4</accession>
<proteinExistence type="predicted"/>
<dbReference type="RefSeq" id="WP_189067059.1">
    <property type="nucleotide sequence ID" value="NZ_BMPE01000001.1"/>
</dbReference>
<feature type="transmembrane region" description="Helical" evidence="2">
    <location>
        <begin position="169"/>
        <end position="190"/>
    </location>
</feature>
<comment type="caution">
    <text evidence="3">The sequence shown here is derived from an EMBL/GenBank/DDBJ whole genome shotgun (WGS) entry which is preliminary data.</text>
</comment>
<dbReference type="EMBL" id="BMPE01000001">
    <property type="protein sequence ID" value="GGK86620.1"/>
    <property type="molecule type" value="Genomic_DNA"/>
</dbReference>